<organism evidence="1 2">
    <name type="scientific">Geothrix edaphica</name>
    <dbReference type="NCBI Taxonomy" id="2927976"/>
    <lineage>
        <taxon>Bacteria</taxon>
        <taxon>Pseudomonadati</taxon>
        <taxon>Acidobacteriota</taxon>
        <taxon>Holophagae</taxon>
        <taxon>Holophagales</taxon>
        <taxon>Holophagaceae</taxon>
        <taxon>Geothrix</taxon>
    </lineage>
</organism>
<dbReference type="Pfam" id="PF03702">
    <property type="entry name" value="AnmK"/>
    <property type="match status" value="1"/>
</dbReference>
<dbReference type="SUPFAM" id="SSF53067">
    <property type="entry name" value="Actin-like ATPase domain"/>
    <property type="match status" value="1"/>
</dbReference>
<keyword evidence="2" id="KW-1185">Reference proteome</keyword>
<dbReference type="Gene3D" id="3.30.420.40">
    <property type="match status" value="2"/>
</dbReference>
<evidence type="ECO:0000313" key="1">
    <source>
        <dbReference type="EMBL" id="GLH67773.1"/>
    </source>
</evidence>
<dbReference type="InterPro" id="IPR005338">
    <property type="entry name" value="Anhydro_N_Ac-Mur_kinase"/>
</dbReference>
<dbReference type="PANTHER" id="PTHR30605:SF0">
    <property type="entry name" value="ANHYDRO-N-ACETYLMURAMIC ACID KINASE"/>
    <property type="match status" value="1"/>
</dbReference>
<name>A0ABQ5PZI8_9BACT</name>
<dbReference type="EMBL" id="BSDC01000003">
    <property type="protein sequence ID" value="GLH67773.1"/>
    <property type="molecule type" value="Genomic_DNA"/>
</dbReference>
<accession>A0ABQ5PZI8</accession>
<gene>
    <name evidence="1" type="primary">anmK</name>
    <name evidence="1" type="ORF">GETHED_21370</name>
</gene>
<keyword evidence="1" id="KW-0808">Transferase</keyword>
<dbReference type="PANTHER" id="PTHR30605">
    <property type="entry name" value="ANHYDRO-N-ACETYLMURAMIC ACID KINASE"/>
    <property type="match status" value="1"/>
</dbReference>
<reference evidence="1" key="1">
    <citation type="journal article" date="2023" name="Antonie Van Leeuwenhoek">
        <title>Mesoterricola silvestris gen. nov., sp. nov., Mesoterricola sediminis sp. nov., Geothrix oryzae sp. nov., Geothrix edaphica sp. nov., Geothrix rubra sp. nov., and Geothrix limicola sp. nov., six novel members of Acidobacteriota isolated from soils.</title>
        <authorList>
            <person name="Itoh H."/>
            <person name="Sugisawa Y."/>
            <person name="Mise K."/>
            <person name="Xu Z."/>
            <person name="Kuniyasu M."/>
            <person name="Ushijima N."/>
            <person name="Kawano K."/>
            <person name="Kobayashi E."/>
            <person name="Shiratori Y."/>
            <person name="Masuda Y."/>
            <person name="Senoo K."/>
        </authorList>
    </citation>
    <scope>NUCLEOTIDE SEQUENCE</scope>
    <source>
        <strain evidence="1">Red802</strain>
    </source>
</reference>
<evidence type="ECO:0000313" key="2">
    <source>
        <dbReference type="Proteomes" id="UP001165044"/>
    </source>
</evidence>
<comment type="caution">
    <text evidence="1">The sequence shown here is derived from an EMBL/GenBank/DDBJ whole genome shotgun (WGS) entry which is preliminary data.</text>
</comment>
<proteinExistence type="predicted"/>
<protein>
    <submittedName>
        <fullName evidence="1">Anhydro-N-acetylmuramic acid kinase</fullName>
    </submittedName>
</protein>
<keyword evidence="1" id="KW-0418">Kinase</keyword>
<dbReference type="Proteomes" id="UP001165044">
    <property type="component" value="Unassembled WGS sequence"/>
</dbReference>
<sequence>MISSMRFRIPLPEDRPWRVLGLMSGTSADGVDVVAVEVDPTGFPDARPFRALLGHHAAPYPEALKAAVLAAASNRLDPAGLCVLQRRLGDHHAHAAAELCATLGLQPDLASLHGQTVQHHPAEGASLQLADPYVLAEVLGCPVVWDLRRRDLALGGQGAPLVPLPERWLRGAEPWLALNLGGIANLAYWDGSRLQAWDTGPGMSLLDLAARRWLGQAFDPGGAAASGRVHSDLLERWMQHPYFRQAPPKSTGREVFGEAWLEAQAGTLETLALPDRLAALAAFSAEAVAREAARLDPLAPGTHGLVSGGGAQHRRLRTELATRLPLPLEDDTAFPAGAREAVSWALLGAASALGLPGNLPEVTGAARPVALGSWVWP</sequence>
<dbReference type="GO" id="GO:0016301">
    <property type="term" value="F:kinase activity"/>
    <property type="evidence" value="ECO:0007669"/>
    <property type="project" value="UniProtKB-KW"/>
</dbReference>
<dbReference type="InterPro" id="IPR043129">
    <property type="entry name" value="ATPase_NBD"/>
</dbReference>